<dbReference type="Gene3D" id="3.40.190.170">
    <property type="entry name" value="Bacterial extracellular solute-binding protein, family 7"/>
    <property type="match status" value="1"/>
</dbReference>
<dbReference type="SUPFAM" id="SSF53850">
    <property type="entry name" value="Periplasmic binding protein-like II"/>
    <property type="match status" value="1"/>
</dbReference>
<dbReference type="PROSITE" id="PS51318">
    <property type="entry name" value="TAT"/>
    <property type="match status" value="1"/>
</dbReference>
<dbReference type="Proteomes" id="UP000773614">
    <property type="component" value="Unassembled WGS sequence"/>
</dbReference>
<dbReference type="OrthoDB" id="7822595at2"/>
<dbReference type="InterPro" id="IPR006311">
    <property type="entry name" value="TAT_signal"/>
</dbReference>
<dbReference type="Pfam" id="PF03480">
    <property type="entry name" value="DctP"/>
    <property type="match status" value="1"/>
</dbReference>
<organism evidence="3 4">
    <name type="scientific">Propylenella binzhouense</name>
    <dbReference type="NCBI Taxonomy" id="2555902"/>
    <lineage>
        <taxon>Bacteria</taxon>
        <taxon>Pseudomonadati</taxon>
        <taxon>Pseudomonadota</taxon>
        <taxon>Alphaproteobacteria</taxon>
        <taxon>Hyphomicrobiales</taxon>
        <taxon>Propylenellaceae</taxon>
        <taxon>Propylenella</taxon>
    </lineage>
</organism>
<dbReference type="InterPro" id="IPR038404">
    <property type="entry name" value="TRAP_DctP_sf"/>
</dbReference>
<dbReference type="EMBL" id="SPKJ01000025">
    <property type="protein sequence ID" value="MYZ47942.1"/>
    <property type="molecule type" value="Genomic_DNA"/>
</dbReference>
<dbReference type="PANTHER" id="PTHR33376:SF15">
    <property type="entry name" value="BLL6794 PROTEIN"/>
    <property type="match status" value="1"/>
</dbReference>
<dbReference type="PANTHER" id="PTHR33376">
    <property type="match status" value="1"/>
</dbReference>
<reference evidence="3" key="1">
    <citation type="submission" date="2019-03" db="EMBL/GenBank/DDBJ databases">
        <title>Afifella sp. nov., isolated from activated sludge.</title>
        <authorList>
            <person name="Li Q."/>
            <person name="Liu Y."/>
        </authorList>
    </citation>
    <scope>NUCLEOTIDE SEQUENCE</scope>
    <source>
        <strain evidence="3">L72</strain>
    </source>
</reference>
<dbReference type="CDD" id="cd13665">
    <property type="entry name" value="PBP2_TRAP_Dctp3_4"/>
    <property type="match status" value="1"/>
</dbReference>
<keyword evidence="1 2" id="KW-0732">Signal</keyword>
<proteinExistence type="predicted"/>
<dbReference type="InterPro" id="IPR018389">
    <property type="entry name" value="DctP_fam"/>
</dbReference>
<accession>A0A964T4U7</accession>
<protein>
    <submittedName>
        <fullName evidence="3">TRAP transporter substrate-binding protein</fullName>
    </submittedName>
</protein>
<evidence type="ECO:0000313" key="3">
    <source>
        <dbReference type="EMBL" id="MYZ47942.1"/>
    </source>
</evidence>
<evidence type="ECO:0000256" key="1">
    <source>
        <dbReference type="ARBA" id="ARBA00022729"/>
    </source>
</evidence>
<dbReference type="AlphaFoldDB" id="A0A964T4U7"/>
<name>A0A964T4U7_9HYPH</name>
<sequence>MIDRRRFMTTTAAALAAPALLKATRARAAEVTLKLHHFLPPVSNVHKNFLVPWSEQIKKDSDGQLEIQLFPAMQLGGAPPQLFDQARDGVVDMVWTLPGYTPGRFPKLETFDLPFVAAKRGIVNSPAIQEFADNNLAEELGEVHPVVVWAQDHGVIHCKKAIESLSDMSGTKLRSPTRLAAEALRALGATVVSMPVPQVPEALAQGVIDGAVVPWEVVPSVKLHELTKFHTQIPGTPTLYTTAFLVAMNKPKYESLPDDLRKVLDAHSGQSASKQAGKTFDDLNESVVALAEKSGGQVLTLAEDEKAKWVEATQPVITAWLGAMKDKGIDGQALLDEARALVAKYDQAA</sequence>
<dbReference type="NCBIfam" id="NF037995">
    <property type="entry name" value="TRAP_S1"/>
    <property type="match status" value="1"/>
</dbReference>
<dbReference type="GO" id="GO:0055085">
    <property type="term" value="P:transmembrane transport"/>
    <property type="evidence" value="ECO:0007669"/>
    <property type="project" value="InterPro"/>
</dbReference>
<feature type="signal peptide" evidence="2">
    <location>
        <begin position="1"/>
        <end position="28"/>
    </location>
</feature>
<evidence type="ECO:0000313" key="4">
    <source>
        <dbReference type="Proteomes" id="UP000773614"/>
    </source>
</evidence>
<feature type="chain" id="PRO_5036821452" evidence="2">
    <location>
        <begin position="29"/>
        <end position="349"/>
    </location>
</feature>
<gene>
    <name evidence="3" type="ORF">E4O86_09485</name>
</gene>
<evidence type="ECO:0000256" key="2">
    <source>
        <dbReference type="SAM" id="SignalP"/>
    </source>
</evidence>
<keyword evidence="4" id="KW-1185">Reference proteome</keyword>
<comment type="caution">
    <text evidence="3">The sequence shown here is derived from an EMBL/GenBank/DDBJ whole genome shotgun (WGS) entry which is preliminary data.</text>
</comment>